<feature type="region of interest" description="Disordered" evidence="1">
    <location>
        <begin position="184"/>
        <end position="208"/>
    </location>
</feature>
<dbReference type="RefSeq" id="WP_163486638.1">
    <property type="nucleotide sequence ID" value="NZ_CP048739.1"/>
</dbReference>
<dbReference type="Proteomes" id="UP000465846">
    <property type="component" value="Chromosome"/>
</dbReference>
<feature type="region of interest" description="Disordered" evidence="1">
    <location>
        <begin position="1"/>
        <end position="83"/>
    </location>
</feature>
<evidence type="ECO:0000313" key="2">
    <source>
        <dbReference type="EMBL" id="QIB74750.1"/>
    </source>
</evidence>
<dbReference type="AlphaFoldDB" id="A0A6C0UHQ7"/>
<dbReference type="GeneID" id="44079917"/>
<accession>A0A6C0UHQ7</accession>
<evidence type="ECO:0000313" key="3">
    <source>
        <dbReference type="Proteomes" id="UP000465846"/>
    </source>
</evidence>
<feature type="compositionally biased region" description="Low complexity" evidence="1">
    <location>
        <begin position="56"/>
        <end position="70"/>
    </location>
</feature>
<dbReference type="EMBL" id="CP048739">
    <property type="protein sequence ID" value="QIB74750.1"/>
    <property type="molecule type" value="Genomic_DNA"/>
</dbReference>
<organism evidence="2 3">
    <name type="scientific">Halogeometricum borinquense</name>
    <dbReference type="NCBI Taxonomy" id="60847"/>
    <lineage>
        <taxon>Archaea</taxon>
        <taxon>Methanobacteriati</taxon>
        <taxon>Methanobacteriota</taxon>
        <taxon>Stenosarchaea group</taxon>
        <taxon>Halobacteria</taxon>
        <taxon>Halobacteriales</taxon>
        <taxon>Haloferacaceae</taxon>
        <taxon>Halogeometricum</taxon>
    </lineage>
</organism>
<feature type="compositionally biased region" description="Polar residues" evidence="1">
    <location>
        <begin position="15"/>
        <end position="27"/>
    </location>
</feature>
<evidence type="ECO:0000256" key="1">
    <source>
        <dbReference type="SAM" id="MobiDB-lite"/>
    </source>
</evidence>
<protein>
    <submittedName>
        <fullName evidence="2">Uncharacterized protein</fullName>
    </submittedName>
</protein>
<sequence>MAETDADQPQCGWEDTTTGQPCQNTVSDPGENCYLHGEDGEVPDNHGSPRGVSGDKPGNSGPPGNKNAAGNPGGGPPKRNANAVSHGLHASVEAMMRSLEDWERDAYKGYFTYYHHEKGLDQMQAKSLALIATFEDRCGVEVADSLYKTVYSEDGNPMQVPKDKMIDAHLGYARERRLKEHYEGMSKHGSGSAESGHQNLDLLVNGDD</sequence>
<reference evidence="2 3" key="1">
    <citation type="submission" date="2020-02" db="EMBL/GenBank/DDBJ databases">
        <title>Whole genome sequence of Halogeometricum borinquense strain wsp4.</title>
        <authorList>
            <person name="Verma D.K."/>
            <person name="Gopal K."/>
            <person name="Prasad E.S."/>
        </authorList>
    </citation>
    <scope>NUCLEOTIDE SEQUENCE [LARGE SCALE GENOMIC DNA]</scope>
    <source>
        <strain evidence="3">wsp4</strain>
    </source>
</reference>
<gene>
    <name evidence="2" type="ORF">G3I44_10910</name>
</gene>
<name>A0A6C0UHQ7_9EURY</name>
<proteinExistence type="predicted"/>